<feature type="compositionally biased region" description="Low complexity" evidence="1">
    <location>
        <begin position="322"/>
        <end position="338"/>
    </location>
</feature>
<keyword evidence="4" id="KW-1185">Reference proteome</keyword>
<dbReference type="EMBL" id="JAVREM010000007">
    <property type="protein sequence ID" value="MDT0318572.1"/>
    <property type="molecule type" value="Genomic_DNA"/>
</dbReference>
<organism evidence="3 4">
    <name type="scientific">Streptomyces millisiae</name>
    <dbReference type="NCBI Taxonomy" id="3075542"/>
    <lineage>
        <taxon>Bacteria</taxon>
        <taxon>Bacillati</taxon>
        <taxon>Actinomycetota</taxon>
        <taxon>Actinomycetes</taxon>
        <taxon>Kitasatosporales</taxon>
        <taxon>Streptomycetaceae</taxon>
        <taxon>Streptomyces</taxon>
    </lineage>
</organism>
<evidence type="ECO:0000256" key="2">
    <source>
        <dbReference type="SAM" id="Phobius"/>
    </source>
</evidence>
<keyword evidence="2" id="KW-1133">Transmembrane helix</keyword>
<dbReference type="Proteomes" id="UP001183420">
    <property type="component" value="Unassembled WGS sequence"/>
</dbReference>
<sequence>MTRTSQTVAAQVKAARGPLEVARECFVWLVTGPKPLSVNGRMISGLPNRLIPLDELRDRLMHRRCPQTARDAAWAELVRRSRRQGATWTLACVGMALPALTSAAGWLAARYPDQDAFDVQAEVLTGYLNALPTIDVERPQLPVRLRWAAFRAGLAALSGALNAPMPVPPGFRSAAPRPPWGHPDLVLARAVRERVLTRTEADLIGATRLEDVPVDRWAMEHQSSVQSAYKARGRAERRLADYLAKGSGSVDPSDPVATHVADRLTQRESPSGTRSRPGGLSRSVAAATDAAEVACADENKKVQGLLSKNGPKSGLSIRGRRTPASPETPPSSEVPRCA</sequence>
<evidence type="ECO:0000313" key="4">
    <source>
        <dbReference type="Proteomes" id="UP001183420"/>
    </source>
</evidence>
<dbReference type="RefSeq" id="WP_311597332.1">
    <property type="nucleotide sequence ID" value="NZ_JAVREM010000007.1"/>
</dbReference>
<feature type="transmembrane region" description="Helical" evidence="2">
    <location>
        <begin position="88"/>
        <end position="109"/>
    </location>
</feature>
<evidence type="ECO:0000256" key="1">
    <source>
        <dbReference type="SAM" id="MobiDB-lite"/>
    </source>
</evidence>
<keyword evidence="2" id="KW-0812">Transmembrane</keyword>
<feature type="region of interest" description="Disordered" evidence="1">
    <location>
        <begin position="299"/>
        <end position="338"/>
    </location>
</feature>
<proteinExistence type="predicted"/>
<comment type="caution">
    <text evidence="3">The sequence shown here is derived from an EMBL/GenBank/DDBJ whole genome shotgun (WGS) entry which is preliminary data.</text>
</comment>
<protein>
    <recommendedName>
        <fullName evidence="5">Integrase</fullName>
    </recommendedName>
</protein>
<name>A0ABU2LLX1_9ACTN</name>
<feature type="region of interest" description="Disordered" evidence="1">
    <location>
        <begin position="263"/>
        <end position="283"/>
    </location>
</feature>
<keyword evidence="2" id="KW-0472">Membrane</keyword>
<accession>A0ABU2LLX1</accession>
<evidence type="ECO:0000313" key="3">
    <source>
        <dbReference type="EMBL" id="MDT0318572.1"/>
    </source>
</evidence>
<evidence type="ECO:0008006" key="5">
    <source>
        <dbReference type="Google" id="ProtNLM"/>
    </source>
</evidence>
<gene>
    <name evidence="3" type="ORF">RNC47_09515</name>
</gene>
<reference evidence="4" key="1">
    <citation type="submission" date="2023-07" db="EMBL/GenBank/DDBJ databases">
        <title>30 novel species of actinomycetes from the DSMZ collection.</title>
        <authorList>
            <person name="Nouioui I."/>
        </authorList>
    </citation>
    <scope>NUCLEOTIDE SEQUENCE [LARGE SCALE GENOMIC DNA]</scope>
    <source>
        <strain evidence="4">DSM 44918</strain>
    </source>
</reference>